<evidence type="ECO:0000313" key="2">
    <source>
        <dbReference type="Proteomes" id="UP000273982"/>
    </source>
</evidence>
<sequence length="61" mass="5581">MDAVGVTTVAPLAPDGGTIARREEPPAARAAAARFAGADALCAGAAGVSAVCSAGGAALSA</sequence>
<evidence type="ECO:0000313" key="1">
    <source>
        <dbReference type="EMBL" id="AZG76740.1"/>
    </source>
</evidence>
<name>A0A3G8M6I6_9HYPH</name>
<reference evidence="1 2" key="1">
    <citation type="submission" date="2018-11" db="EMBL/GenBank/DDBJ databases">
        <title>Genome squencing of methanotrophic bacteria isolated from alkaline groundwater in Korea.</title>
        <authorList>
            <person name="Nguyen L.N."/>
        </authorList>
    </citation>
    <scope>NUCLEOTIDE SEQUENCE [LARGE SCALE GENOMIC DNA]</scope>
    <source>
        <strain evidence="1 2">GW6</strain>
    </source>
</reference>
<dbReference type="EMBL" id="CP034086">
    <property type="protein sequence ID" value="AZG76740.1"/>
    <property type="molecule type" value="Genomic_DNA"/>
</dbReference>
<dbReference type="RefSeq" id="WP_124738505.1">
    <property type="nucleotide sequence ID" value="NZ_CP034086.1"/>
</dbReference>
<proteinExistence type="predicted"/>
<dbReference type="Proteomes" id="UP000273982">
    <property type="component" value="Chromosome"/>
</dbReference>
<dbReference type="KEGG" id="mros:EHO51_08380"/>
<protein>
    <submittedName>
        <fullName evidence="1">Uncharacterized protein</fullName>
    </submittedName>
</protein>
<gene>
    <name evidence="1" type="ORF">EHO51_08380</name>
</gene>
<dbReference type="AlphaFoldDB" id="A0A3G8M6I6"/>
<accession>A0A3G8M6I6</accession>
<organism evidence="1 2">
    <name type="scientific">Methylocystis rosea</name>
    <dbReference type="NCBI Taxonomy" id="173366"/>
    <lineage>
        <taxon>Bacteria</taxon>
        <taxon>Pseudomonadati</taxon>
        <taxon>Pseudomonadota</taxon>
        <taxon>Alphaproteobacteria</taxon>
        <taxon>Hyphomicrobiales</taxon>
        <taxon>Methylocystaceae</taxon>
        <taxon>Methylocystis</taxon>
    </lineage>
</organism>